<protein>
    <submittedName>
        <fullName evidence="1">Uncharacterized protein</fullName>
    </submittedName>
</protein>
<sequence>MAYEDELLITYGLGYAFEKSKLLIVSEIEEKTILKKELDIMEEINAINKFKEELDAKCDLKFPKSYLSNVEEALEEKLSKIIPIITSIKAKNANRQDNLMDEYIKRDLSQMRLRKEGYVQKDSTLIKEYLDNCDRASNVNTENKEHKSLKYNKVILKIILTTNYGNDFSRFLTKQGQAGIIDNTTEKYLENILKNDYLVKKKYNELDFLNLLLFLEEWESKYFSWNEKYTSLMYSINKDGRKYKGSKSEIKDYVISFLKEKKYLYVPFGRYNEDNIFITLNDERYCNKIAAKTSGEDTKNNRKYVLLEKKESNLYQITSSDYEEIDLNYNTELGYLLSYENDNVYISLVKYNKINEKVSIADKYDKFKPEMLKALEEHFIL</sequence>
<evidence type="ECO:0000313" key="2">
    <source>
        <dbReference type="Proteomes" id="UP000191056"/>
    </source>
</evidence>
<dbReference type="OrthoDB" id="1889228at2"/>
<gene>
    <name evidence="1" type="ORF">CLCHR_14690</name>
</gene>
<proteinExistence type="predicted"/>
<dbReference type="RefSeq" id="WP_079439041.1">
    <property type="nucleotide sequence ID" value="NZ_JBLZIA010000007.1"/>
</dbReference>
<dbReference type="AlphaFoldDB" id="A0A1V4IV47"/>
<comment type="caution">
    <text evidence="1">The sequence shown here is derived from an EMBL/GenBank/DDBJ whole genome shotgun (WGS) entry which is preliminary data.</text>
</comment>
<evidence type="ECO:0000313" key="1">
    <source>
        <dbReference type="EMBL" id="OPJ63654.1"/>
    </source>
</evidence>
<reference evidence="1 2" key="1">
    <citation type="submission" date="2017-03" db="EMBL/GenBank/DDBJ databases">
        <title>Genome sequence of Clostridium chromiireducens DSM 23318.</title>
        <authorList>
            <person name="Poehlein A."/>
            <person name="Daniel R."/>
        </authorList>
    </citation>
    <scope>NUCLEOTIDE SEQUENCE [LARGE SCALE GENOMIC DNA]</scope>
    <source>
        <strain evidence="1 2">DSM 23318</strain>
    </source>
</reference>
<dbReference type="EMBL" id="MZGT01000016">
    <property type="protein sequence ID" value="OPJ63654.1"/>
    <property type="molecule type" value="Genomic_DNA"/>
</dbReference>
<dbReference type="Proteomes" id="UP000191056">
    <property type="component" value="Unassembled WGS sequence"/>
</dbReference>
<name>A0A1V4IV47_9CLOT</name>
<keyword evidence="2" id="KW-1185">Reference proteome</keyword>
<organism evidence="1 2">
    <name type="scientific">Clostridium chromiireducens</name>
    <dbReference type="NCBI Taxonomy" id="225345"/>
    <lineage>
        <taxon>Bacteria</taxon>
        <taxon>Bacillati</taxon>
        <taxon>Bacillota</taxon>
        <taxon>Clostridia</taxon>
        <taxon>Eubacteriales</taxon>
        <taxon>Clostridiaceae</taxon>
        <taxon>Clostridium</taxon>
    </lineage>
</organism>
<accession>A0A1V4IV47</accession>